<evidence type="ECO:0000256" key="2">
    <source>
        <dbReference type="SAM" id="MobiDB-lite"/>
    </source>
</evidence>
<dbReference type="PANTHER" id="PTHR12300">
    <property type="entry name" value="HVA22-LIKE PROTEINS"/>
    <property type="match status" value="1"/>
</dbReference>
<name>A0AAV9I5Q9_9RHOD</name>
<evidence type="ECO:0008006" key="5">
    <source>
        <dbReference type="Google" id="ProtNLM"/>
    </source>
</evidence>
<gene>
    <name evidence="3" type="ORF">GAYE_FCTG49G0058</name>
</gene>
<accession>A0AAV9I5Q9</accession>
<keyword evidence="4" id="KW-1185">Reference proteome</keyword>
<sequence length="157" mass="18210">MGNAVSRLGCTVVGYLYPMYCTLKALKNDDKEETKNWLRNWFALSCFFLSERLADPLLKVFPLYFEAKLAVLIWLTVPKFRAAELLYKDYFMPLFLRHENSIDRIFGNIQTATLQAIHFIAAQAFNYLKQQGLQEPEEPGQVNQESKTSREITDDSE</sequence>
<dbReference type="InterPro" id="IPR004345">
    <property type="entry name" value="TB2_DP1_HVA22"/>
</dbReference>
<dbReference type="Pfam" id="PF03134">
    <property type="entry name" value="TB2_DP1_HVA22"/>
    <property type="match status" value="1"/>
</dbReference>
<dbReference type="EMBL" id="JANCYU010000001">
    <property type="protein sequence ID" value="KAK4522179.1"/>
    <property type="molecule type" value="Genomic_DNA"/>
</dbReference>
<evidence type="ECO:0000313" key="3">
    <source>
        <dbReference type="EMBL" id="KAK4522179.1"/>
    </source>
</evidence>
<feature type="compositionally biased region" description="Basic and acidic residues" evidence="2">
    <location>
        <begin position="147"/>
        <end position="157"/>
    </location>
</feature>
<organism evidence="3 4">
    <name type="scientific">Galdieria yellowstonensis</name>
    <dbReference type="NCBI Taxonomy" id="3028027"/>
    <lineage>
        <taxon>Eukaryota</taxon>
        <taxon>Rhodophyta</taxon>
        <taxon>Bangiophyceae</taxon>
        <taxon>Galdieriales</taxon>
        <taxon>Galdieriaceae</taxon>
        <taxon>Galdieria</taxon>
    </lineage>
</organism>
<dbReference type="AlphaFoldDB" id="A0AAV9I5Q9"/>
<dbReference type="Proteomes" id="UP001300502">
    <property type="component" value="Unassembled WGS sequence"/>
</dbReference>
<evidence type="ECO:0000256" key="1">
    <source>
        <dbReference type="RuleBase" id="RU362006"/>
    </source>
</evidence>
<dbReference type="GO" id="GO:0016020">
    <property type="term" value="C:membrane"/>
    <property type="evidence" value="ECO:0007669"/>
    <property type="project" value="UniProtKB-SubCell"/>
</dbReference>
<proteinExistence type="inferred from homology"/>
<reference evidence="3 4" key="1">
    <citation type="submission" date="2022-07" db="EMBL/GenBank/DDBJ databases">
        <title>Genome-wide signatures of adaptation to extreme environments.</title>
        <authorList>
            <person name="Cho C.H."/>
            <person name="Yoon H.S."/>
        </authorList>
    </citation>
    <scope>NUCLEOTIDE SEQUENCE [LARGE SCALE GENOMIC DNA]</scope>
    <source>
        <strain evidence="3 4">108.79 E11</strain>
    </source>
</reference>
<comment type="subcellular location">
    <subcellularLocation>
        <location evidence="1">Membrane</location>
        <topology evidence="1">Multi-pass membrane protein</topology>
    </subcellularLocation>
</comment>
<protein>
    <recommendedName>
        <fullName evidence="5">HVA22-like protein</fullName>
    </recommendedName>
</protein>
<evidence type="ECO:0000313" key="4">
    <source>
        <dbReference type="Proteomes" id="UP001300502"/>
    </source>
</evidence>
<feature type="region of interest" description="Disordered" evidence="2">
    <location>
        <begin position="134"/>
        <end position="157"/>
    </location>
</feature>
<comment type="similarity">
    <text evidence="1">Belongs to the DP1 family.</text>
</comment>
<comment type="caution">
    <text evidence="3">The sequence shown here is derived from an EMBL/GenBank/DDBJ whole genome shotgun (WGS) entry which is preliminary data.</text>
</comment>